<comment type="caution">
    <text evidence="4">The sequence shown here is derived from an EMBL/GenBank/DDBJ whole genome shotgun (WGS) entry which is preliminary data.</text>
</comment>
<feature type="domain" description="Beta-lactamase-like ARB-00930-like C-terminal" evidence="3">
    <location>
        <begin position="419"/>
        <end position="569"/>
    </location>
</feature>
<dbReference type="EMBL" id="PDNB01000099">
    <property type="protein sequence ID" value="PGH08720.1"/>
    <property type="molecule type" value="Genomic_DNA"/>
</dbReference>
<dbReference type="InterPro" id="IPR058664">
    <property type="entry name" value="ARB_00930-like_C"/>
</dbReference>
<organism evidence="4 5">
    <name type="scientific">Helicocarpus griseus UAMH5409</name>
    <dbReference type="NCBI Taxonomy" id="1447875"/>
    <lineage>
        <taxon>Eukaryota</taxon>
        <taxon>Fungi</taxon>
        <taxon>Dikarya</taxon>
        <taxon>Ascomycota</taxon>
        <taxon>Pezizomycotina</taxon>
        <taxon>Eurotiomycetes</taxon>
        <taxon>Eurotiomycetidae</taxon>
        <taxon>Onygenales</taxon>
        <taxon>Ajellomycetaceae</taxon>
        <taxon>Helicocarpus</taxon>
    </lineage>
</organism>
<evidence type="ECO:0000313" key="4">
    <source>
        <dbReference type="EMBL" id="PGH08720.1"/>
    </source>
</evidence>
<dbReference type="STRING" id="1447875.A0A2B7XIG6"/>
<gene>
    <name evidence="4" type="ORF">AJ79_05911</name>
</gene>
<accession>A0A2B7XIG6</accession>
<feature type="signal peptide" evidence="1">
    <location>
        <begin position="1"/>
        <end position="17"/>
    </location>
</feature>
<sequence>MLWSLVSILPLLSLAAAKDIQPTEECPLLGPTYSSDFDLTETNAFSEAKKDFPGVVKKIFEDEIVDPKVSSFTIDVFSTFTNKSIYSYSHQATEPSLNESFPEGGIGDKTIIRVGSVSKLFTVYAILAQAGGLEVFDHSVTKYLPELAQYPPKEKDNTLESFAWENITIGALATHQAGTGQFANPSIACFTPEKDNCSTSEFLREMLEEKVPSQPVFQSPLYSDGGFGVLGRVLEKMTGKNYNDAIQIVLSKPLGLKDTGSIIPKGDDVDAIIIPGGPPTSAWGFDNQLTAPSGGIYSNHADLRTLGLSILQSKLLTPSETRAWMKPRGHTSSLVTTIGAPWEINRLTLPVAPGSKHYRVSDLYTKGGGQPGYTAIFALSPDHGIGFSVLVAGPTAGGDRWPIRAAVGETFVAAAEHAAKENAAKKFSGVFGDGKSNMTLTVEKDHVGLGMENWYVDGVEWRANITQPALSLPKGKDLIVRLYPTGLETTEDDGSTIRQYRAVPEITPLNPRPAIEGGKGLFDDRCITWFSTAFYDLETGIIDEFHLKVRNGELVAVISKAAEKVMKRKNGGKTGA</sequence>
<evidence type="ECO:0000313" key="5">
    <source>
        <dbReference type="Proteomes" id="UP000223968"/>
    </source>
</evidence>
<protein>
    <submittedName>
        <fullName evidence="4">Uncharacterized protein</fullName>
    </submittedName>
</protein>
<dbReference type="PANTHER" id="PTHR22935">
    <property type="entry name" value="PENICILLIN-BINDING PROTEIN"/>
    <property type="match status" value="1"/>
</dbReference>
<dbReference type="PANTHER" id="PTHR22935:SF97">
    <property type="entry name" value="BETA-LACTAMASE-RELATED DOMAIN-CONTAINING PROTEIN"/>
    <property type="match status" value="1"/>
</dbReference>
<dbReference type="Proteomes" id="UP000223968">
    <property type="component" value="Unassembled WGS sequence"/>
</dbReference>
<evidence type="ECO:0000256" key="1">
    <source>
        <dbReference type="SAM" id="SignalP"/>
    </source>
</evidence>
<dbReference type="InterPro" id="IPR051478">
    <property type="entry name" value="Beta-lactamase-like_AB/R"/>
</dbReference>
<dbReference type="InterPro" id="IPR001466">
    <property type="entry name" value="Beta-lactam-related"/>
</dbReference>
<dbReference type="Pfam" id="PF00144">
    <property type="entry name" value="Beta-lactamase"/>
    <property type="match status" value="1"/>
</dbReference>
<dbReference type="Pfam" id="PF26335">
    <property type="entry name" value="ARB_00930_C"/>
    <property type="match status" value="1"/>
</dbReference>
<dbReference type="OrthoDB" id="6220758at2759"/>
<dbReference type="InterPro" id="IPR012338">
    <property type="entry name" value="Beta-lactam/transpept-like"/>
</dbReference>
<dbReference type="Gene3D" id="3.40.710.10">
    <property type="entry name" value="DD-peptidase/beta-lactamase superfamily"/>
    <property type="match status" value="1"/>
</dbReference>
<feature type="chain" id="PRO_5012835158" evidence="1">
    <location>
        <begin position="18"/>
        <end position="576"/>
    </location>
</feature>
<keyword evidence="1" id="KW-0732">Signal</keyword>
<proteinExistence type="predicted"/>
<dbReference type="SUPFAM" id="SSF56601">
    <property type="entry name" value="beta-lactamase/transpeptidase-like"/>
    <property type="match status" value="1"/>
</dbReference>
<reference evidence="4 5" key="1">
    <citation type="submission" date="2017-10" db="EMBL/GenBank/DDBJ databases">
        <title>Comparative genomics in systemic dimorphic fungi from Ajellomycetaceae.</title>
        <authorList>
            <person name="Munoz J.F."/>
            <person name="Mcewen J.G."/>
            <person name="Clay O.K."/>
            <person name="Cuomo C.A."/>
        </authorList>
    </citation>
    <scope>NUCLEOTIDE SEQUENCE [LARGE SCALE GENOMIC DNA]</scope>
    <source>
        <strain evidence="4 5">UAMH5409</strain>
    </source>
</reference>
<evidence type="ECO:0000259" key="2">
    <source>
        <dbReference type="Pfam" id="PF00144"/>
    </source>
</evidence>
<keyword evidence="5" id="KW-1185">Reference proteome</keyword>
<feature type="domain" description="Beta-lactamase-related" evidence="2">
    <location>
        <begin position="108"/>
        <end position="396"/>
    </location>
</feature>
<evidence type="ECO:0000259" key="3">
    <source>
        <dbReference type="Pfam" id="PF26335"/>
    </source>
</evidence>
<dbReference type="AlphaFoldDB" id="A0A2B7XIG6"/>
<name>A0A2B7XIG6_9EURO</name>